<evidence type="ECO:0000313" key="1">
    <source>
        <dbReference type="EMBL" id="GJT50719.1"/>
    </source>
</evidence>
<accession>A0ABQ5EIH7</accession>
<sequence>MESSDEKTKKLLGPTEKENEVLPLIKDDVVKDLTQVDIAADFNEPISYQKKCLGDLEYSYSLDTAYQYRKKEMVSIEL</sequence>
<reference evidence="1" key="2">
    <citation type="submission" date="2022-01" db="EMBL/GenBank/DDBJ databases">
        <authorList>
            <person name="Yamashiro T."/>
            <person name="Shiraishi A."/>
            <person name="Satake H."/>
            <person name="Nakayama K."/>
        </authorList>
    </citation>
    <scope>NUCLEOTIDE SEQUENCE</scope>
</reference>
<keyword evidence="2" id="KW-1185">Reference proteome</keyword>
<comment type="caution">
    <text evidence="1">The sequence shown here is derived from an EMBL/GenBank/DDBJ whole genome shotgun (WGS) entry which is preliminary data.</text>
</comment>
<proteinExistence type="predicted"/>
<evidence type="ECO:0000313" key="2">
    <source>
        <dbReference type="Proteomes" id="UP001151760"/>
    </source>
</evidence>
<name>A0ABQ5EIH7_9ASTR</name>
<dbReference type="SUPFAM" id="SSF144000">
    <property type="entry name" value="Oxysterol-binding protein-like"/>
    <property type="match status" value="1"/>
</dbReference>
<dbReference type="Proteomes" id="UP001151760">
    <property type="component" value="Unassembled WGS sequence"/>
</dbReference>
<reference evidence="1" key="1">
    <citation type="journal article" date="2022" name="Int. J. Mol. Sci.">
        <title>Draft Genome of Tanacetum Coccineum: Genomic Comparison of Closely Related Tanacetum-Family Plants.</title>
        <authorList>
            <person name="Yamashiro T."/>
            <person name="Shiraishi A."/>
            <person name="Nakayama K."/>
            <person name="Satake H."/>
        </authorList>
    </citation>
    <scope>NUCLEOTIDE SEQUENCE</scope>
</reference>
<dbReference type="EMBL" id="BQNB010016345">
    <property type="protein sequence ID" value="GJT50719.1"/>
    <property type="molecule type" value="Genomic_DNA"/>
</dbReference>
<dbReference type="InterPro" id="IPR037239">
    <property type="entry name" value="OSBP_sf"/>
</dbReference>
<gene>
    <name evidence="1" type="ORF">Tco_0976876</name>
</gene>
<organism evidence="1 2">
    <name type="scientific">Tanacetum coccineum</name>
    <dbReference type="NCBI Taxonomy" id="301880"/>
    <lineage>
        <taxon>Eukaryota</taxon>
        <taxon>Viridiplantae</taxon>
        <taxon>Streptophyta</taxon>
        <taxon>Embryophyta</taxon>
        <taxon>Tracheophyta</taxon>
        <taxon>Spermatophyta</taxon>
        <taxon>Magnoliopsida</taxon>
        <taxon>eudicotyledons</taxon>
        <taxon>Gunneridae</taxon>
        <taxon>Pentapetalae</taxon>
        <taxon>asterids</taxon>
        <taxon>campanulids</taxon>
        <taxon>Asterales</taxon>
        <taxon>Asteraceae</taxon>
        <taxon>Asteroideae</taxon>
        <taxon>Anthemideae</taxon>
        <taxon>Anthemidinae</taxon>
        <taxon>Tanacetum</taxon>
    </lineage>
</organism>
<protein>
    <submittedName>
        <fullName evidence="1">Oxysterol-binding protein</fullName>
    </submittedName>
</protein>